<comment type="caution">
    <text evidence="1">The sequence shown here is derived from an EMBL/GenBank/DDBJ whole genome shotgun (WGS) entry which is preliminary data.</text>
</comment>
<gene>
    <name evidence="1" type="ORF">AVEN_212381_1</name>
</gene>
<proteinExistence type="predicted"/>
<evidence type="ECO:0000313" key="2">
    <source>
        <dbReference type="Proteomes" id="UP000499080"/>
    </source>
</evidence>
<accession>A0A4Y2TUI6</accession>
<keyword evidence="2" id="KW-1185">Reference proteome</keyword>
<evidence type="ECO:0000313" key="1">
    <source>
        <dbReference type="EMBL" id="GBO03731.1"/>
    </source>
</evidence>
<dbReference type="EMBL" id="BGPR01030944">
    <property type="protein sequence ID" value="GBO03731.1"/>
    <property type="molecule type" value="Genomic_DNA"/>
</dbReference>
<dbReference type="AlphaFoldDB" id="A0A4Y2TUI6"/>
<sequence>MQLNWIEARVGFLGNEAVDNLAKQATKEGTHLHLQTPKCRLEKKILGTSLSKNGNKNVIYVTLESYFYKLLFNLMSSNLEINFLPTSNRAAALKFSTVVGFR</sequence>
<name>A0A4Y2TUI6_ARAVE</name>
<organism evidence="1 2">
    <name type="scientific">Araneus ventricosus</name>
    <name type="common">Orbweaver spider</name>
    <name type="synonym">Epeira ventricosa</name>
    <dbReference type="NCBI Taxonomy" id="182803"/>
    <lineage>
        <taxon>Eukaryota</taxon>
        <taxon>Metazoa</taxon>
        <taxon>Ecdysozoa</taxon>
        <taxon>Arthropoda</taxon>
        <taxon>Chelicerata</taxon>
        <taxon>Arachnida</taxon>
        <taxon>Araneae</taxon>
        <taxon>Araneomorphae</taxon>
        <taxon>Entelegynae</taxon>
        <taxon>Araneoidea</taxon>
        <taxon>Araneidae</taxon>
        <taxon>Araneus</taxon>
    </lineage>
</organism>
<reference evidence="1 2" key="1">
    <citation type="journal article" date="2019" name="Sci. Rep.">
        <title>Orb-weaving spider Araneus ventricosus genome elucidates the spidroin gene catalogue.</title>
        <authorList>
            <person name="Kono N."/>
            <person name="Nakamura H."/>
            <person name="Ohtoshi R."/>
            <person name="Moran D.A.P."/>
            <person name="Shinohara A."/>
            <person name="Yoshida Y."/>
            <person name="Fujiwara M."/>
            <person name="Mori M."/>
            <person name="Tomita M."/>
            <person name="Arakawa K."/>
        </authorList>
    </citation>
    <scope>NUCLEOTIDE SEQUENCE [LARGE SCALE GENOMIC DNA]</scope>
</reference>
<dbReference type="OrthoDB" id="2927436at2759"/>
<dbReference type="Proteomes" id="UP000499080">
    <property type="component" value="Unassembled WGS sequence"/>
</dbReference>
<protein>
    <submittedName>
        <fullName evidence="1">Uncharacterized protein</fullName>
    </submittedName>
</protein>